<dbReference type="Pfam" id="PF25597">
    <property type="entry name" value="SH3_retrovirus"/>
    <property type="match status" value="1"/>
</dbReference>
<feature type="region of interest" description="Disordered" evidence="1">
    <location>
        <begin position="84"/>
        <end position="118"/>
    </location>
</feature>
<keyword evidence="4" id="KW-1185">Reference proteome</keyword>
<dbReference type="InterPro" id="IPR057670">
    <property type="entry name" value="SH3_retrovirus"/>
</dbReference>
<reference evidence="3 4" key="1">
    <citation type="journal article" date="2022" name="G3 (Bethesda)">
        <title>Whole-genome sequence and methylome profiling of the almond [Prunus dulcis (Mill.) D.A. Webb] cultivar 'Nonpareil'.</title>
        <authorList>
            <person name="D'Amico-Willman K.M."/>
            <person name="Ouma W.Z."/>
            <person name="Meulia T."/>
            <person name="Sideli G.M."/>
            <person name="Gradziel T.M."/>
            <person name="Fresnedo-Ramirez J."/>
        </authorList>
    </citation>
    <scope>NUCLEOTIDE SEQUENCE [LARGE SCALE GENOMIC DNA]</scope>
    <source>
        <strain evidence="3">Clone GOH B32 T37-40</strain>
    </source>
</reference>
<gene>
    <name evidence="3" type="ORF">L3X38_006964</name>
</gene>
<feature type="domain" description="Retroviral polymerase SH3-like" evidence="2">
    <location>
        <begin position="3"/>
        <end position="49"/>
    </location>
</feature>
<feature type="compositionally biased region" description="Low complexity" evidence="1">
    <location>
        <begin position="84"/>
        <end position="94"/>
    </location>
</feature>
<dbReference type="Proteomes" id="UP001054821">
    <property type="component" value="Chromosome 1"/>
</dbReference>
<accession>A0AAD4ZTU2</accession>
<sequence>MEKKLDSRTVSGYFIGYLDRTKGYIFYCPKNTTRFVETQRAMFIESENETIEDENFEFDEDIAETGETIQTDILVLLSFDLNGNQNNQEGQTGTDPMVTEEETQENRKSRCSSNTRRN</sequence>
<name>A0AAD4ZTU2_PRUDU</name>
<dbReference type="EMBL" id="JAJFAZ020000001">
    <property type="protein sequence ID" value="KAI5354069.1"/>
    <property type="molecule type" value="Genomic_DNA"/>
</dbReference>
<organism evidence="3 4">
    <name type="scientific">Prunus dulcis</name>
    <name type="common">Almond</name>
    <name type="synonym">Amygdalus dulcis</name>
    <dbReference type="NCBI Taxonomy" id="3755"/>
    <lineage>
        <taxon>Eukaryota</taxon>
        <taxon>Viridiplantae</taxon>
        <taxon>Streptophyta</taxon>
        <taxon>Embryophyta</taxon>
        <taxon>Tracheophyta</taxon>
        <taxon>Spermatophyta</taxon>
        <taxon>Magnoliopsida</taxon>
        <taxon>eudicotyledons</taxon>
        <taxon>Gunneridae</taxon>
        <taxon>Pentapetalae</taxon>
        <taxon>rosids</taxon>
        <taxon>fabids</taxon>
        <taxon>Rosales</taxon>
        <taxon>Rosaceae</taxon>
        <taxon>Amygdaloideae</taxon>
        <taxon>Amygdaleae</taxon>
        <taxon>Prunus</taxon>
    </lineage>
</organism>
<protein>
    <recommendedName>
        <fullName evidence="2">Retroviral polymerase SH3-like domain-containing protein</fullName>
    </recommendedName>
</protein>
<evidence type="ECO:0000313" key="4">
    <source>
        <dbReference type="Proteomes" id="UP001054821"/>
    </source>
</evidence>
<evidence type="ECO:0000256" key="1">
    <source>
        <dbReference type="SAM" id="MobiDB-lite"/>
    </source>
</evidence>
<dbReference type="AlphaFoldDB" id="A0AAD4ZTU2"/>
<proteinExistence type="predicted"/>
<evidence type="ECO:0000259" key="2">
    <source>
        <dbReference type="Pfam" id="PF25597"/>
    </source>
</evidence>
<comment type="caution">
    <text evidence="3">The sequence shown here is derived from an EMBL/GenBank/DDBJ whole genome shotgun (WGS) entry which is preliminary data.</text>
</comment>
<evidence type="ECO:0000313" key="3">
    <source>
        <dbReference type="EMBL" id="KAI5354069.1"/>
    </source>
</evidence>